<accession>A0A5C5ZEH6</accession>
<dbReference type="PROSITE" id="PS00018">
    <property type="entry name" value="EF_HAND_1"/>
    <property type="match status" value="1"/>
</dbReference>
<dbReference type="SUPFAM" id="SSF52266">
    <property type="entry name" value="SGNH hydrolase"/>
    <property type="match status" value="1"/>
</dbReference>
<keyword evidence="1" id="KW-0378">Hydrolase</keyword>
<dbReference type="InterPro" id="IPR052940">
    <property type="entry name" value="Carb_Esterase_6"/>
</dbReference>
<dbReference type="Proteomes" id="UP000315010">
    <property type="component" value="Unassembled WGS sequence"/>
</dbReference>
<dbReference type="OrthoDB" id="9795554at2"/>
<keyword evidence="2" id="KW-0732">Signal</keyword>
<feature type="domain" description="Sialate O-acetylesterase" evidence="3">
    <location>
        <begin position="111"/>
        <end position="315"/>
    </location>
</feature>
<feature type="chain" id="PRO_5023091695" description="Sialate O-acetylesterase domain-containing protein" evidence="2">
    <location>
        <begin position="22"/>
        <end position="401"/>
    </location>
</feature>
<proteinExistence type="predicted"/>
<dbReference type="InterPro" id="IPR036514">
    <property type="entry name" value="SGNH_hydro_sf"/>
</dbReference>
<sequence precursor="true">MRTTLVLAIVMFCAGAPFAFAQESKLSEKRKAQLIKRFPKSDANKDGELDDTELRALQAVFQARRKNASSAPASSGKPQANTIADKWKTVGLQQANTMGGGEAAIPNGGKFRVFVLMGQSNMQGAGRANELQSPYTEKHDRIRIWANGRWEYFVPTHRFGPGVSFAHQLAAFWPEDTIGIIKVASGGTGIRAFEKKWSFERANLTFDGKKGSLYKDLMNAVAEAKRISKPEFSGFIWKQAAADGTKKVLADGYYDTFKLLVSDLRSDLGTPDLPVFIPSYLNDEGLLKTAMAQMNDEELRKVKNPAGTPLVKTDDLLRGVLALVNEASISERRKAAGKRPYVIPVIAAQNRAGRDLQGVTTIYPGTLPKGADGVHYSSGGYITLGKFTASAVEKYVSEREN</sequence>
<dbReference type="EMBL" id="SJPJ01000001">
    <property type="protein sequence ID" value="TWT84943.1"/>
    <property type="molecule type" value="Genomic_DNA"/>
</dbReference>
<feature type="signal peptide" evidence="2">
    <location>
        <begin position="1"/>
        <end position="21"/>
    </location>
</feature>
<name>A0A5C5ZEH6_9BACT</name>
<gene>
    <name evidence="4" type="ORF">CA13_64240</name>
</gene>
<evidence type="ECO:0000313" key="5">
    <source>
        <dbReference type="Proteomes" id="UP000315010"/>
    </source>
</evidence>
<dbReference type="GO" id="GO:0016788">
    <property type="term" value="F:hydrolase activity, acting on ester bonds"/>
    <property type="evidence" value="ECO:0007669"/>
    <property type="project" value="UniProtKB-ARBA"/>
</dbReference>
<evidence type="ECO:0000313" key="4">
    <source>
        <dbReference type="EMBL" id="TWT84943.1"/>
    </source>
</evidence>
<dbReference type="InterPro" id="IPR005181">
    <property type="entry name" value="SASA"/>
</dbReference>
<keyword evidence="5" id="KW-1185">Reference proteome</keyword>
<evidence type="ECO:0000256" key="1">
    <source>
        <dbReference type="ARBA" id="ARBA00022801"/>
    </source>
</evidence>
<organism evidence="4 5">
    <name type="scientific">Novipirellula herctigrandis</name>
    <dbReference type="NCBI Taxonomy" id="2527986"/>
    <lineage>
        <taxon>Bacteria</taxon>
        <taxon>Pseudomonadati</taxon>
        <taxon>Planctomycetota</taxon>
        <taxon>Planctomycetia</taxon>
        <taxon>Pirellulales</taxon>
        <taxon>Pirellulaceae</taxon>
        <taxon>Novipirellula</taxon>
    </lineage>
</organism>
<reference evidence="4 5" key="1">
    <citation type="submission" date="2019-02" db="EMBL/GenBank/DDBJ databases">
        <title>Deep-cultivation of Planctomycetes and their phenomic and genomic characterization uncovers novel biology.</title>
        <authorList>
            <person name="Wiegand S."/>
            <person name="Jogler M."/>
            <person name="Boedeker C."/>
            <person name="Pinto D."/>
            <person name="Vollmers J."/>
            <person name="Rivas-Marin E."/>
            <person name="Kohn T."/>
            <person name="Peeters S.H."/>
            <person name="Heuer A."/>
            <person name="Rast P."/>
            <person name="Oberbeckmann S."/>
            <person name="Bunk B."/>
            <person name="Jeske O."/>
            <person name="Meyerdierks A."/>
            <person name="Storesund J.E."/>
            <person name="Kallscheuer N."/>
            <person name="Luecker S."/>
            <person name="Lage O.M."/>
            <person name="Pohl T."/>
            <person name="Merkel B.J."/>
            <person name="Hornburger P."/>
            <person name="Mueller R.-W."/>
            <person name="Bruemmer F."/>
            <person name="Labrenz M."/>
            <person name="Spormann A.M."/>
            <person name="Op Den Camp H."/>
            <person name="Overmann J."/>
            <person name="Amann R."/>
            <person name="Jetten M.S.M."/>
            <person name="Mascher T."/>
            <person name="Medema M.H."/>
            <person name="Devos D.P."/>
            <person name="Kaster A.-K."/>
            <person name="Ovreas L."/>
            <person name="Rohde M."/>
            <person name="Galperin M.Y."/>
            <person name="Jogler C."/>
        </authorList>
    </citation>
    <scope>NUCLEOTIDE SEQUENCE [LARGE SCALE GENOMIC DNA]</scope>
    <source>
        <strain evidence="4 5">CA13</strain>
    </source>
</reference>
<evidence type="ECO:0000259" key="3">
    <source>
        <dbReference type="Pfam" id="PF03629"/>
    </source>
</evidence>
<dbReference type="InterPro" id="IPR018247">
    <property type="entry name" value="EF_Hand_1_Ca_BS"/>
</dbReference>
<dbReference type="Gene3D" id="3.40.50.1110">
    <property type="entry name" value="SGNH hydrolase"/>
    <property type="match status" value="1"/>
</dbReference>
<evidence type="ECO:0000256" key="2">
    <source>
        <dbReference type="SAM" id="SignalP"/>
    </source>
</evidence>
<protein>
    <recommendedName>
        <fullName evidence="3">Sialate O-acetylesterase domain-containing protein</fullName>
    </recommendedName>
</protein>
<dbReference type="RefSeq" id="WP_146402873.1">
    <property type="nucleotide sequence ID" value="NZ_SJPJ01000001.1"/>
</dbReference>
<dbReference type="AlphaFoldDB" id="A0A5C5ZEH6"/>
<dbReference type="PANTHER" id="PTHR31988">
    <property type="entry name" value="ESTERASE, PUTATIVE (DUF303)-RELATED"/>
    <property type="match status" value="1"/>
</dbReference>
<comment type="caution">
    <text evidence="4">The sequence shown here is derived from an EMBL/GenBank/DDBJ whole genome shotgun (WGS) entry which is preliminary data.</text>
</comment>
<dbReference type="PANTHER" id="PTHR31988:SF19">
    <property type="entry name" value="9-O-ACETYL-N-ACETYLNEURAMINIC ACID DEACETYLASE-RELATED"/>
    <property type="match status" value="1"/>
</dbReference>
<dbReference type="Pfam" id="PF03629">
    <property type="entry name" value="SASA"/>
    <property type="match status" value="1"/>
</dbReference>